<evidence type="ECO:0000256" key="1">
    <source>
        <dbReference type="ARBA" id="ARBA00008206"/>
    </source>
</evidence>
<evidence type="ECO:0000256" key="3">
    <source>
        <dbReference type="HAMAP-Rule" id="MF_01460"/>
    </source>
</evidence>
<evidence type="ECO:0000313" key="4">
    <source>
        <dbReference type="EMBL" id="AKV65705.1"/>
    </source>
</evidence>
<keyword evidence="5" id="KW-1185">Reference proteome</keyword>
<dbReference type="CDD" id="cd16338">
    <property type="entry name" value="CpcT"/>
    <property type="match status" value="1"/>
</dbReference>
<organism evidence="4 5">
    <name type="scientific">Microcystis panniformis FACHB-1757</name>
    <dbReference type="NCBI Taxonomy" id="1638788"/>
    <lineage>
        <taxon>Bacteria</taxon>
        <taxon>Bacillati</taxon>
        <taxon>Cyanobacteriota</taxon>
        <taxon>Cyanophyceae</taxon>
        <taxon>Oscillatoriophycideae</taxon>
        <taxon>Chroococcales</taxon>
        <taxon>Microcystaceae</taxon>
        <taxon>Microcystis</taxon>
    </lineage>
</organism>
<sequence length="200" mass="23040">MTPELITFGRYLAGEFENQRQAQAEPVWYVHLRLWLRPLPLFREDSIALFAEQASIINLDQPYRPRLWRLTRSESGGLEVRHYMFNDLKSVQGAGKNPDILRKISLEDLTFLPTCTLAVQVHTLADHQYQFIAQPQPEQRCQFTYEGTTYQVALGFEVTSHSLKTYDKGLDPGTGKGIWGALLGPYQYEKKRDFSAELEV</sequence>
<dbReference type="Proteomes" id="UP000068167">
    <property type="component" value="Chromosome"/>
</dbReference>
<dbReference type="KEGG" id="mpk:VL20_480"/>
<accession>A0A0K1RV76</accession>
<dbReference type="Pfam" id="PF06206">
    <property type="entry name" value="CpeT"/>
    <property type="match status" value="1"/>
</dbReference>
<protein>
    <recommendedName>
        <fullName evidence="3">Chromophore lyase CpcT/CpeT</fullName>
        <ecNumber evidence="3">4.-.-.-</ecNumber>
    </recommendedName>
</protein>
<evidence type="ECO:0000256" key="2">
    <source>
        <dbReference type="ARBA" id="ARBA00023239"/>
    </source>
</evidence>
<reference evidence="4 5" key="1">
    <citation type="journal article" date="2016" name="Stand. Genomic Sci.">
        <title>Complete genome sequence and genomic characterization of Microcystis panniformis FACHB 1757 by third-generation sequencing.</title>
        <authorList>
            <person name="Zhang J.Y."/>
            <person name="Guan R."/>
            <person name="Zhang H.J."/>
            <person name="Li H."/>
            <person name="Xiao P."/>
            <person name="Yu G.L."/>
            <person name="Du L."/>
            <person name="Cao D.M."/>
            <person name="Zhu B.C."/>
            <person name="Li R.H."/>
            <person name="Lu Z.H."/>
        </authorList>
    </citation>
    <scope>NUCLEOTIDE SEQUENCE [LARGE SCALE GENOMIC DNA]</scope>
    <source>
        <strain evidence="4 5">FACHB-1757</strain>
    </source>
</reference>
<dbReference type="PATRIC" id="fig|1638788.3.peg.483"/>
<comment type="function">
    <text evidence="3">Covalently attaches a chromophore to Cys residue(s) of phycobiliproteins.</text>
</comment>
<proteinExistence type="inferred from homology"/>
<dbReference type="AlphaFoldDB" id="A0A0K1RV76"/>
<keyword evidence="2 3" id="KW-0456">Lyase</keyword>
<evidence type="ECO:0000313" key="5">
    <source>
        <dbReference type="Proteomes" id="UP000068167"/>
    </source>
</evidence>
<dbReference type="EC" id="4.-.-.-" evidence="3"/>
<name>A0A0K1RV76_9CHRO</name>
<comment type="similarity">
    <text evidence="1 3">Belongs to the CpcT/CpeT biliprotein lyase family.</text>
</comment>
<dbReference type="Gene3D" id="2.40.128.590">
    <property type="entry name" value="CpcT/CpeT domain"/>
    <property type="match status" value="1"/>
</dbReference>
<dbReference type="InterPro" id="IPR038672">
    <property type="entry name" value="CpcT/CpeT_sf"/>
</dbReference>
<dbReference type="EMBL" id="CP011339">
    <property type="protein sequence ID" value="AKV65705.1"/>
    <property type="molecule type" value="Genomic_DNA"/>
</dbReference>
<dbReference type="PANTHER" id="PTHR35137:SF1">
    <property type="entry name" value="CHROMOPHORE LYASE CRL, CHLOROPLASTIC"/>
    <property type="match status" value="1"/>
</dbReference>
<dbReference type="GO" id="GO:0017006">
    <property type="term" value="P:protein-tetrapyrrole linkage"/>
    <property type="evidence" value="ECO:0007669"/>
    <property type="project" value="UniProtKB-UniRule"/>
</dbReference>
<dbReference type="GO" id="GO:0016829">
    <property type="term" value="F:lyase activity"/>
    <property type="evidence" value="ECO:0007669"/>
    <property type="project" value="UniProtKB-KW"/>
</dbReference>
<dbReference type="HAMAP" id="MF_01460">
    <property type="entry name" value="Chrphore_lyase_CpxT"/>
    <property type="match status" value="1"/>
</dbReference>
<gene>
    <name evidence="3" type="primary">cpcT</name>
    <name evidence="4" type="ORF">VL20_480</name>
</gene>
<dbReference type="PANTHER" id="PTHR35137">
    <property type="entry name" value="CHROMOPHORE LYASE CRL, CHLOROPLASTIC"/>
    <property type="match status" value="1"/>
</dbReference>
<dbReference type="InterPro" id="IPR010404">
    <property type="entry name" value="CpcT/CpeT"/>
</dbReference>
<dbReference type="RefSeq" id="WP_052275439.1">
    <property type="nucleotide sequence ID" value="NZ_CP011339.1"/>
</dbReference>